<dbReference type="EMBL" id="JABUBU010000002">
    <property type="protein sequence ID" value="MBY6366120.1"/>
    <property type="molecule type" value="Genomic_DNA"/>
</dbReference>
<evidence type="ECO:0000256" key="1">
    <source>
        <dbReference type="SAM" id="MobiDB-lite"/>
    </source>
</evidence>
<comment type="caution">
    <text evidence="3">The sequence shown here is derived from an EMBL/GenBank/DDBJ whole genome shotgun (WGS) entry which is preliminary data.</text>
</comment>
<dbReference type="InterPro" id="IPR003870">
    <property type="entry name" value="DUF222"/>
</dbReference>
<dbReference type="Pfam" id="PF02720">
    <property type="entry name" value="DUF222"/>
    <property type="match status" value="1"/>
</dbReference>
<dbReference type="InterPro" id="IPR003615">
    <property type="entry name" value="HNH_nuc"/>
</dbReference>
<feature type="compositionally biased region" description="Basic residues" evidence="1">
    <location>
        <begin position="648"/>
        <end position="660"/>
    </location>
</feature>
<dbReference type="CDD" id="cd00085">
    <property type="entry name" value="HNHc"/>
    <property type="match status" value="1"/>
</dbReference>
<proteinExistence type="predicted"/>
<protein>
    <submittedName>
        <fullName evidence="3">DUF222 domain-containing protein</fullName>
    </submittedName>
</protein>
<organism evidence="3 4">
    <name type="scientific">Rhodococcoides corynebacterioides</name>
    <dbReference type="NCBI Taxonomy" id="53972"/>
    <lineage>
        <taxon>Bacteria</taxon>
        <taxon>Bacillati</taxon>
        <taxon>Actinomycetota</taxon>
        <taxon>Actinomycetes</taxon>
        <taxon>Mycobacteriales</taxon>
        <taxon>Nocardiaceae</taxon>
        <taxon>Rhodococcoides</taxon>
    </lineage>
</organism>
<feature type="compositionally biased region" description="Basic and acidic residues" evidence="1">
    <location>
        <begin position="635"/>
        <end position="647"/>
    </location>
</feature>
<evidence type="ECO:0000313" key="3">
    <source>
        <dbReference type="EMBL" id="MBY6366120.1"/>
    </source>
</evidence>
<feature type="domain" description="DUF222" evidence="2">
    <location>
        <begin position="57"/>
        <end position="298"/>
    </location>
</feature>
<feature type="compositionally biased region" description="Low complexity" evidence="1">
    <location>
        <begin position="422"/>
        <end position="442"/>
    </location>
</feature>
<reference evidence="3 4" key="1">
    <citation type="submission" date="2020-06" db="EMBL/GenBank/DDBJ databases">
        <title>Taxonomy, biology and ecology of Rhodococcus bacteria occurring in California pistachio and other woody hosts as revealed by genome sequence analyses.</title>
        <authorList>
            <person name="Gai Y."/>
            <person name="Riely B."/>
        </authorList>
    </citation>
    <scope>NUCLEOTIDE SEQUENCE [LARGE SCALE GENOMIC DNA]</scope>
    <source>
        <strain evidence="3 4">BP-281</strain>
    </source>
</reference>
<feature type="region of interest" description="Disordered" evidence="1">
    <location>
        <begin position="492"/>
        <end position="511"/>
    </location>
</feature>
<evidence type="ECO:0000259" key="2">
    <source>
        <dbReference type="Pfam" id="PF02720"/>
    </source>
</evidence>
<keyword evidence="4" id="KW-1185">Reference proteome</keyword>
<feature type="region of interest" description="Disordered" evidence="1">
    <location>
        <begin position="622"/>
        <end position="680"/>
    </location>
</feature>
<accession>A0ABS7P142</accession>
<dbReference type="Proteomes" id="UP000825228">
    <property type="component" value="Unassembled WGS sequence"/>
</dbReference>
<sequence>MVTTQVGAGADGAVPWAALDHAALGLPATTDLPAAEALDALVHATAGVSYLEWFKYQLAAVMHTELVMPFEDEDCREFDAFTRCAASIATTLSITQWAASTLLTDAVALRDRLPKVAVCLRDGVVTPHHIRTIVSRTELIEGQCYAALVDADIAAALRRPGTWSKKRVETMVDTMVHRRNPDAVRELRARVQRKRSFSVETGRDGMASVTDTRSAEDTALAAAAVQRLAGQVCPKDTRSTAARASDAHYALVTQTEFGCDCDRPITDCRYKNVDVSAFAATAPRIVIHVVTDTTTLTGPVPAPENERVCRSPQHLPRSNADTSPTPRPEADTDADTDASTEPTASACSTESVATESVADRRVSPDGLNGDAEVRADSAAGPTSTESAAVEQPAAEPESECRADITADADATGEVLDTETADTDTAATDTTGTEGDAAETTGTDAEERSSPGCEEPVGLDTVDGVGFLAGIGIISGAHVRGLATDPRSVIRPLGDGTDTPLPATQPSNPYRPSAALDAYVRARDQFCTWPGCNRPAWDADLDHITEYDHTHPDRGGQTSATGLGAKCRFHHLLKTFGDFVDDQYPDPTDPSRLIRTITIPEGRTVLGPAFTGHDTHPGLDMIVFGDPPAPRPPGLTERRRPAPRTEQKHARRRQERNRNRLRNLGLPATPAEAADHEPPPF</sequence>
<evidence type="ECO:0000313" key="4">
    <source>
        <dbReference type="Proteomes" id="UP000825228"/>
    </source>
</evidence>
<name>A0ABS7P142_9NOCA</name>
<dbReference type="RefSeq" id="WP_222683470.1">
    <property type="nucleotide sequence ID" value="NZ_JABUBT010000004.1"/>
</dbReference>
<feature type="region of interest" description="Disordered" evidence="1">
    <location>
        <begin position="295"/>
        <end position="457"/>
    </location>
</feature>
<gene>
    <name evidence="3" type="ORF">HQ603_05060</name>
</gene>